<dbReference type="Pfam" id="PF05147">
    <property type="entry name" value="LANC_like"/>
    <property type="match status" value="1"/>
</dbReference>
<gene>
    <name evidence="3" type="ORF">CWR45_14310</name>
</gene>
<keyword evidence="4" id="KW-1185">Reference proteome</keyword>
<dbReference type="Pfam" id="PF13575">
    <property type="entry name" value="DUF4135"/>
    <property type="match status" value="1"/>
</dbReference>
<reference evidence="4" key="1">
    <citation type="submission" date="2017-11" db="EMBL/GenBank/DDBJ databases">
        <authorList>
            <person name="Zhu W."/>
        </authorList>
    </citation>
    <scope>NUCLEOTIDE SEQUENCE [LARGE SCALE GENOMIC DNA]</scope>
    <source>
        <strain evidence="4">CAU 1051</strain>
    </source>
</reference>
<keyword evidence="1" id="KW-0479">Metal-binding</keyword>
<evidence type="ECO:0000256" key="1">
    <source>
        <dbReference type="PIRSR" id="PIRSR607822-1"/>
    </source>
</evidence>
<dbReference type="Proteomes" id="UP000256520">
    <property type="component" value="Unassembled WGS sequence"/>
</dbReference>
<feature type="domain" description="Lantibiotic biosynthesis protein dehydration" evidence="2">
    <location>
        <begin position="203"/>
        <end position="565"/>
    </location>
</feature>
<comment type="caution">
    <text evidence="3">The sequence shown here is derived from an EMBL/GenBank/DDBJ whole genome shotgun (WGS) entry which is preliminary data.</text>
</comment>
<accession>A0A3D8PNI3</accession>
<dbReference type="AlphaFoldDB" id="A0A3D8PNI3"/>
<dbReference type="GO" id="GO:0031179">
    <property type="term" value="P:peptide modification"/>
    <property type="evidence" value="ECO:0007669"/>
    <property type="project" value="InterPro"/>
</dbReference>
<organism evidence="3 4">
    <name type="scientific">Oceanobacillus chungangensis</name>
    <dbReference type="NCBI Taxonomy" id="1229152"/>
    <lineage>
        <taxon>Bacteria</taxon>
        <taxon>Bacillati</taxon>
        <taxon>Bacillota</taxon>
        <taxon>Bacilli</taxon>
        <taxon>Bacillales</taxon>
        <taxon>Bacillaceae</taxon>
        <taxon>Oceanobacillus</taxon>
    </lineage>
</organism>
<feature type="binding site" evidence="1">
    <location>
        <position position="912"/>
    </location>
    <ligand>
        <name>Zn(2+)</name>
        <dbReference type="ChEBI" id="CHEBI:29105"/>
    </ligand>
</feature>
<dbReference type="OrthoDB" id="9148343at2"/>
<feature type="binding site" evidence="1">
    <location>
        <position position="871"/>
    </location>
    <ligand>
        <name>Zn(2+)</name>
        <dbReference type="ChEBI" id="CHEBI:29105"/>
    </ligand>
</feature>
<dbReference type="CDD" id="cd04792">
    <property type="entry name" value="LanM-like"/>
    <property type="match status" value="1"/>
</dbReference>
<keyword evidence="1" id="KW-0862">Zinc</keyword>
<sequence>MDPITHFSNLHLALTIPERYHLIKHRKQSNLHEPSLNFWREDMSVLSDEEFATMLQINKYRQDIFSQAVLYSVDSEAQVLFTRFAQASKWYKILSRVVHCQSNDPFPKKDFTYILRPFITYTSGKLKQIVLETGDLAGSNLVASLIESYQQLILNLAKKTLVHELHIKKEKNQLFGADSAERYISFLEYYSQTEQIWDFFNKYIVLARLISTATENYLTNIEELFQRIQKHAMFIKHIAGDEKPIRIEHIDFHLGDTHHNGKSVAKIILTSGAQFIYKPKYSSSDHLLIRVIRLLNRQDSSGQLKLIQTEADEDYLFQEYISAQFCTSEAELEQFYLRAGQLLAVLYGLNATDIHMENIIAQKMNPYIIDTESILQQPAHYFRDDSLQNLIHENLFLNVSSTGFLPNIMSRKQNDIDISAIGGKQETYPKKIWTLIHDHTDEIQYAQIYRTIKGAQNLPKSESEAKHYLDNILQGFEEAYHILQAHRNEILEEAAAEKGLTIRMIFRHSQFYYELLNHSLHPDLLQNMLDREKILENLWSYNISYQQIVASEQQQLLFHDIPVFYNEVGTNTLIDHARNVITKGLKYDSFTLFKKKLNQLGEIDLQKQLALIRLSISQEIYQTKSTGLNLSSLTGRARTNDYLNEAKEIGRSIMSQSIQKDGRVTWIQYTNDLHHALQPMKANFYHGLSGIVLFFTKLYEMTGDHLFLAFAQKVTASIDMRNEDKRLTGISSNAYGLLYSKSYLQKDYDFIDRRLEEIGLDEMQPIKLEEEEALDYINGLLGYLSMCMRFYRKYGQKKFLKECQRVADYIITSLDINNIQQDGFGHGAMGYTTVFQELGRLTGEERYSSFSAFIYKSFSTKRRSSLSVSWCNGQVGNLIGETLILSHKNSLETCEMIDNLKLPLLNNDCLCHGNAGMMELYCILYEATGNEKYQAQAMKIADFILKNKRKIGFYQLHDIAGYRSVGLYSGQTGIGYQLLRLTNINQVSSVLRG</sequence>
<dbReference type="NCBIfam" id="TIGR03897">
    <property type="entry name" value="lanti_2_LanM"/>
    <property type="match status" value="1"/>
</dbReference>
<dbReference type="GO" id="GO:0046872">
    <property type="term" value="F:metal ion binding"/>
    <property type="evidence" value="ECO:0007669"/>
    <property type="project" value="UniProtKB-KW"/>
</dbReference>
<dbReference type="Gene3D" id="1.50.10.10">
    <property type="match status" value="1"/>
</dbReference>
<evidence type="ECO:0000259" key="2">
    <source>
        <dbReference type="Pfam" id="PF13575"/>
    </source>
</evidence>
<feature type="binding site" evidence="1">
    <location>
        <position position="911"/>
    </location>
    <ligand>
        <name>Zn(2+)</name>
        <dbReference type="ChEBI" id="CHEBI:29105"/>
    </ligand>
</feature>
<dbReference type="PIRSF" id="PIRSF037228">
    <property type="entry name" value="Lant_mod_RumM"/>
    <property type="match status" value="1"/>
</dbReference>
<dbReference type="GO" id="GO:0005975">
    <property type="term" value="P:carbohydrate metabolic process"/>
    <property type="evidence" value="ECO:0007669"/>
    <property type="project" value="InterPro"/>
</dbReference>
<dbReference type="InterPro" id="IPR017146">
    <property type="entry name" value="Lanti_2_LanM"/>
</dbReference>
<dbReference type="SMART" id="SM01260">
    <property type="entry name" value="LANC_like"/>
    <property type="match status" value="1"/>
</dbReference>
<dbReference type="SUPFAM" id="SSF158745">
    <property type="entry name" value="LanC-like"/>
    <property type="match status" value="1"/>
</dbReference>
<dbReference type="InterPro" id="IPR007822">
    <property type="entry name" value="LANC-like"/>
</dbReference>
<name>A0A3D8PNI3_9BACI</name>
<evidence type="ECO:0000313" key="3">
    <source>
        <dbReference type="EMBL" id="RDW16791.1"/>
    </source>
</evidence>
<dbReference type="InterPro" id="IPR012341">
    <property type="entry name" value="6hp_glycosidase-like_sf"/>
</dbReference>
<evidence type="ECO:0000313" key="4">
    <source>
        <dbReference type="Proteomes" id="UP000256520"/>
    </source>
</evidence>
<proteinExistence type="predicted"/>
<dbReference type="RefSeq" id="WP_115750546.1">
    <property type="nucleotide sequence ID" value="NZ_PIOD01000016.1"/>
</dbReference>
<dbReference type="InterPro" id="IPR025410">
    <property type="entry name" value="Lant_dehyd"/>
</dbReference>
<protein>
    <recommendedName>
        <fullName evidence="2">Lantibiotic biosynthesis protein dehydration domain-containing protein</fullName>
    </recommendedName>
</protein>
<dbReference type="PRINTS" id="PR01950">
    <property type="entry name" value="LANCSUPER"/>
</dbReference>
<dbReference type="EMBL" id="PIOD01000016">
    <property type="protein sequence ID" value="RDW16791.1"/>
    <property type="molecule type" value="Genomic_DNA"/>
</dbReference>